<name>B1ZD28_METPB</name>
<dbReference type="EMBL" id="CP001029">
    <property type="protein sequence ID" value="ACB80897.1"/>
    <property type="molecule type" value="Genomic_DNA"/>
</dbReference>
<proteinExistence type="predicted"/>
<sequence>MTKSNLVDVEVYLHHETARAVLVSTAGNRVNAVWLPKSAIEVEQHPSGNKHFRTITVPEPLAIEKRLV</sequence>
<dbReference type="RefSeq" id="WP_012454619.1">
    <property type="nucleotide sequence ID" value="NC_010725.1"/>
</dbReference>
<protein>
    <submittedName>
        <fullName evidence="1">Uncharacterized protein</fullName>
    </submittedName>
</protein>
<dbReference type="Proteomes" id="UP000007136">
    <property type="component" value="Chromosome"/>
</dbReference>
<evidence type="ECO:0000313" key="1">
    <source>
        <dbReference type="EMBL" id="ACB80897.1"/>
    </source>
</evidence>
<dbReference type="HOGENOM" id="CLU_2844855_0_0_5"/>
<gene>
    <name evidence="1" type="ordered locus">Mpop_2742</name>
</gene>
<dbReference type="eggNOG" id="ENOG502ZSWW">
    <property type="taxonomic scope" value="Bacteria"/>
</dbReference>
<organism evidence="1 2">
    <name type="scientific">Methylorubrum populi (strain ATCC BAA-705 / NCIMB 13946 / BJ001)</name>
    <name type="common">Methylobacterium populi</name>
    <dbReference type="NCBI Taxonomy" id="441620"/>
    <lineage>
        <taxon>Bacteria</taxon>
        <taxon>Pseudomonadati</taxon>
        <taxon>Pseudomonadota</taxon>
        <taxon>Alphaproteobacteria</taxon>
        <taxon>Hyphomicrobiales</taxon>
        <taxon>Methylobacteriaceae</taxon>
        <taxon>Methylorubrum</taxon>
    </lineage>
</organism>
<dbReference type="STRING" id="441620.Mpop_2742"/>
<dbReference type="KEGG" id="mpo:Mpop_2742"/>
<accession>B1ZD28</accession>
<dbReference type="AlphaFoldDB" id="B1ZD28"/>
<dbReference type="OrthoDB" id="8024304at2"/>
<reference evidence="1 2" key="1">
    <citation type="submission" date="2008-04" db="EMBL/GenBank/DDBJ databases">
        <title>Complete sequence of chromosome of Methylobacterium populi BJ001.</title>
        <authorList>
            <consortium name="US DOE Joint Genome Institute"/>
            <person name="Copeland A."/>
            <person name="Lucas S."/>
            <person name="Lapidus A."/>
            <person name="Glavina del Rio T."/>
            <person name="Dalin E."/>
            <person name="Tice H."/>
            <person name="Bruce D."/>
            <person name="Goodwin L."/>
            <person name="Pitluck S."/>
            <person name="Chertkov O."/>
            <person name="Brettin T."/>
            <person name="Detter J.C."/>
            <person name="Han C."/>
            <person name="Kuske C.R."/>
            <person name="Schmutz J."/>
            <person name="Larimer F."/>
            <person name="Land M."/>
            <person name="Hauser L."/>
            <person name="Kyrpides N."/>
            <person name="Mikhailova N."/>
            <person name="Marx C."/>
            <person name="Richardson P."/>
        </authorList>
    </citation>
    <scope>NUCLEOTIDE SEQUENCE [LARGE SCALE GENOMIC DNA]</scope>
    <source>
        <strain evidence="2">ATCC BAA-705 / NCIMB 13946 / BJ001</strain>
    </source>
</reference>
<evidence type="ECO:0000313" key="2">
    <source>
        <dbReference type="Proteomes" id="UP000007136"/>
    </source>
</evidence>